<organism evidence="1 2">
    <name type="scientific">Dioscorea alata</name>
    <name type="common">Purple yam</name>
    <dbReference type="NCBI Taxonomy" id="55571"/>
    <lineage>
        <taxon>Eukaryota</taxon>
        <taxon>Viridiplantae</taxon>
        <taxon>Streptophyta</taxon>
        <taxon>Embryophyta</taxon>
        <taxon>Tracheophyta</taxon>
        <taxon>Spermatophyta</taxon>
        <taxon>Magnoliopsida</taxon>
        <taxon>Liliopsida</taxon>
        <taxon>Dioscoreales</taxon>
        <taxon>Dioscoreaceae</taxon>
        <taxon>Dioscorea</taxon>
    </lineage>
</organism>
<evidence type="ECO:0000313" key="1">
    <source>
        <dbReference type="EMBL" id="KAH7685123.1"/>
    </source>
</evidence>
<dbReference type="Proteomes" id="UP000827976">
    <property type="component" value="Chromosome 4"/>
</dbReference>
<evidence type="ECO:0000313" key="2">
    <source>
        <dbReference type="Proteomes" id="UP000827976"/>
    </source>
</evidence>
<proteinExistence type="predicted"/>
<accession>A0ACB7WB09</accession>
<keyword evidence="2" id="KW-1185">Reference proteome</keyword>
<sequence>MNSLQNPQFLGILNISPPPKLPNPRKSFPFGNPISGRLTDPSSSHISLKTIIFPFLSTPLPSFAAEVDESSGKINIESILISIDDFFNRYPFFVAGVTFIWLVAIPLFQEYVLRKCKPIMAIDAYRKLRDLPNSQLLDIRKKKSFMFMDSPNLSIFSKNTVWMEFDEENEDLFVKEVLKRFQDPGNTVLCVLDNFDGNSLKVAELLFKNGFKEAYAIEGGLRGKDGWEEIQEDLLPPSVRVYPRKKKKSKNSSQSRLDSLFKDEKASDIDRALSNNTENGSVSTMNEVPPQATSVQQRPLSPFPNYPDLKPPSSPTPSKPRT</sequence>
<protein>
    <submittedName>
        <fullName evidence="1">Rhodanese/Cell cycle control phosphatase protein</fullName>
    </submittedName>
</protein>
<name>A0ACB7WB09_DIOAL</name>
<reference evidence="2" key="1">
    <citation type="journal article" date="2022" name="Nat. Commun.">
        <title>Chromosome evolution and the genetic basis of agronomically important traits in greater yam.</title>
        <authorList>
            <person name="Bredeson J.V."/>
            <person name="Lyons J.B."/>
            <person name="Oniyinde I.O."/>
            <person name="Okereke N.R."/>
            <person name="Kolade O."/>
            <person name="Nnabue I."/>
            <person name="Nwadili C.O."/>
            <person name="Hribova E."/>
            <person name="Parker M."/>
            <person name="Nwogha J."/>
            <person name="Shu S."/>
            <person name="Carlson J."/>
            <person name="Kariba R."/>
            <person name="Muthemba S."/>
            <person name="Knop K."/>
            <person name="Barton G.J."/>
            <person name="Sherwood A.V."/>
            <person name="Lopez-Montes A."/>
            <person name="Asiedu R."/>
            <person name="Jamnadass R."/>
            <person name="Muchugi A."/>
            <person name="Goodstein D."/>
            <person name="Egesi C.N."/>
            <person name="Featherston J."/>
            <person name="Asfaw A."/>
            <person name="Simpson G.G."/>
            <person name="Dolezel J."/>
            <person name="Hendre P.S."/>
            <person name="Van Deynze A."/>
            <person name="Kumar P.L."/>
            <person name="Obidiegwu J.E."/>
            <person name="Bhattacharjee R."/>
            <person name="Rokhsar D.S."/>
        </authorList>
    </citation>
    <scope>NUCLEOTIDE SEQUENCE [LARGE SCALE GENOMIC DNA]</scope>
    <source>
        <strain evidence="2">cv. TDa95/00328</strain>
    </source>
</reference>
<comment type="caution">
    <text evidence="1">The sequence shown here is derived from an EMBL/GenBank/DDBJ whole genome shotgun (WGS) entry which is preliminary data.</text>
</comment>
<gene>
    <name evidence="1" type="ORF">IHE45_04G019400</name>
</gene>
<dbReference type="EMBL" id="CM037014">
    <property type="protein sequence ID" value="KAH7685123.1"/>
    <property type="molecule type" value="Genomic_DNA"/>
</dbReference>